<evidence type="ECO:0000256" key="8">
    <source>
        <dbReference type="SAM" id="MobiDB-lite"/>
    </source>
</evidence>
<feature type="transmembrane region" description="Helical" evidence="9">
    <location>
        <begin position="79"/>
        <end position="101"/>
    </location>
</feature>
<feature type="transmembrane region" description="Helical" evidence="9">
    <location>
        <begin position="312"/>
        <end position="337"/>
    </location>
</feature>
<keyword evidence="4 9" id="KW-0812">Transmembrane</keyword>
<dbReference type="EMBL" id="OC924389">
    <property type="protein sequence ID" value="CAD7655482.1"/>
    <property type="molecule type" value="Genomic_DNA"/>
</dbReference>
<evidence type="ECO:0000256" key="7">
    <source>
        <dbReference type="ARBA" id="ARBA00023157"/>
    </source>
</evidence>
<feature type="transmembrane region" description="Helical" evidence="9">
    <location>
        <begin position="129"/>
        <end position="153"/>
    </location>
</feature>
<keyword evidence="6 9" id="KW-0472">Membrane</keyword>
<dbReference type="PANTHER" id="PTHR11388:SF76">
    <property type="entry name" value="SOLUTE CARRIER ORGANIC ANION TRANSPORTER FAMILY MEMBER"/>
    <property type="match status" value="1"/>
</dbReference>
<evidence type="ECO:0000256" key="9">
    <source>
        <dbReference type="SAM" id="Phobius"/>
    </source>
</evidence>
<evidence type="ECO:0000256" key="3">
    <source>
        <dbReference type="ARBA" id="ARBA00022475"/>
    </source>
</evidence>
<dbReference type="GO" id="GO:0016323">
    <property type="term" value="C:basolateral plasma membrane"/>
    <property type="evidence" value="ECO:0007669"/>
    <property type="project" value="TreeGrafter"/>
</dbReference>
<sequence length="407" mass="44688">MSPKRRPNREDRRGDHQMPPNLMSQKIRLKSVAQIKGVAKALTNETTRESAPDVKSYVEDTKPIDSFELGDYLWKHCILYYRFGGQLAAITLGCIGAYTTLRSRFGGYYINKTKYIESQFRQSSSGASFLTGATSVLPVAIGIILGGVIIKFIKPRPLTLVIYMFAIEFVTNGALLFGMFTGCPSLNLHSTGLTPDNQFSLNTKCNTGCECTTRVFTPICAEDKMTTYFSPCFAGCNQLDRASGTVSGCSCIGDYEGGGEATTGFCQSDTDNCNNLMPYLVMMTVASIILSTTGTGNALLTLRALDPKDKSFAMGVMGTFMAIFAFIPYPLIFGAVVDSTCLVWESKCGKTGNCWIYDQDKFRYYLHGTALVFVCVGSLMDLGIIYNAKHIKNFYDDSYDTSDTLGQ</sequence>
<reference evidence="11" key="1">
    <citation type="submission" date="2020-11" db="EMBL/GenBank/DDBJ databases">
        <authorList>
            <person name="Tran Van P."/>
        </authorList>
    </citation>
    <scope>NUCLEOTIDE SEQUENCE</scope>
</reference>
<evidence type="ECO:0000313" key="11">
    <source>
        <dbReference type="EMBL" id="CAD7655482.1"/>
    </source>
</evidence>
<feature type="transmembrane region" description="Helical" evidence="9">
    <location>
        <begin position="364"/>
        <end position="386"/>
    </location>
</feature>
<dbReference type="InterPro" id="IPR036259">
    <property type="entry name" value="MFS_trans_sf"/>
</dbReference>
<keyword evidence="12" id="KW-1185">Reference proteome</keyword>
<feature type="region of interest" description="Disordered" evidence="8">
    <location>
        <begin position="1"/>
        <end position="21"/>
    </location>
</feature>
<dbReference type="AlphaFoldDB" id="A0A7R9QRU0"/>
<feature type="transmembrane region" description="Helical" evidence="9">
    <location>
        <begin position="160"/>
        <end position="180"/>
    </location>
</feature>
<evidence type="ECO:0000256" key="2">
    <source>
        <dbReference type="ARBA" id="ARBA00009657"/>
    </source>
</evidence>
<keyword evidence="3" id="KW-1003">Cell membrane</keyword>
<dbReference type="PANTHER" id="PTHR11388">
    <property type="entry name" value="ORGANIC ANION TRANSPORTER"/>
    <property type="match status" value="1"/>
</dbReference>
<evidence type="ECO:0000256" key="1">
    <source>
        <dbReference type="ARBA" id="ARBA00004651"/>
    </source>
</evidence>
<evidence type="ECO:0000256" key="5">
    <source>
        <dbReference type="ARBA" id="ARBA00022989"/>
    </source>
</evidence>
<accession>A0A7R9QRU0</accession>
<comment type="similarity">
    <text evidence="2">Belongs to the organo anion transporter (TC 2.A.60) family.</text>
</comment>
<evidence type="ECO:0000259" key="10">
    <source>
        <dbReference type="PROSITE" id="PS51465"/>
    </source>
</evidence>
<evidence type="ECO:0000256" key="6">
    <source>
        <dbReference type="ARBA" id="ARBA00023136"/>
    </source>
</evidence>
<dbReference type="Pfam" id="PF07648">
    <property type="entry name" value="Kazal_2"/>
    <property type="match status" value="1"/>
</dbReference>
<feature type="transmembrane region" description="Helical" evidence="9">
    <location>
        <begin position="276"/>
        <end position="300"/>
    </location>
</feature>
<dbReference type="InterPro" id="IPR004156">
    <property type="entry name" value="OATP"/>
</dbReference>
<keyword evidence="7" id="KW-1015">Disulfide bond</keyword>
<proteinExistence type="inferred from homology"/>
<protein>
    <recommendedName>
        <fullName evidence="10">Kazal-like domain-containing protein</fullName>
    </recommendedName>
</protein>
<dbReference type="InterPro" id="IPR002350">
    <property type="entry name" value="Kazal_dom"/>
</dbReference>
<gene>
    <name evidence="11" type="ORF">ONB1V03_LOCUS12125</name>
</gene>
<dbReference type="Pfam" id="PF03137">
    <property type="entry name" value="OATP"/>
    <property type="match status" value="1"/>
</dbReference>
<keyword evidence="5 9" id="KW-1133">Transmembrane helix</keyword>
<dbReference type="SUPFAM" id="SSF103473">
    <property type="entry name" value="MFS general substrate transporter"/>
    <property type="match status" value="1"/>
</dbReference>
<dbReference type="Proteomes" id="UP000728032">
    <property type="component" value="Unassembled WGS sequence"/>
</dbReference>
<dbReference type="GO" id="GO:0015347">
    <property type="term" value="F:sodium-independent organic anion transmembrane transporter activity"/>
    <property type="evidence" value="ECO:0007669"/>
    <property type="project" value="TreeGrafter"/>
</dbReference>
<comment type="subcellular location">
    <subcellularLocation>
        <location evidence="1">Cell membrane</location>
        <topology evidence="1">Multi-pass membrane protein</topology>
    </subcellularLocation>
</comment>
<dbReference type="PROSITE" id="PS51465">
    <property type="entry name" value="KAZAL_2"/>
    <property type="match status" value="1"/>
</dbReference>
<dbReference type="GO" id="GO:0043252">
    <property type="term" value="P:sodium-independent organic anion transport"/>
    <property type="evidence" value="ECO:0007669"/>
    <property type="project" value="TreeGrafter"/>
</dbReference>
<feature type="domain" description="Kazal-like" evidence="10">
    <location>
        <begin position="199"/>
        <end position="253"/>
    </location>
</feature>
<dbReference type="EMBL" id="CAJPVJ010009564">
    <property type="protein sequence ID" value="CAG2172669.1"/>
    <property type="molecule type" value="Genomic_DNA"/>
</dbReference>
<evidence type="ECO:0000313" key="12">
    <source>
        <dbReference type="Proteomes" id="UP000728032"/>
    </source>
</evidence>
<evidence type="ECO:0000256" key="4">
    <source>
        <dbReference type="ARBA" id="ARBA00022692"/>
    </source>
</evidence>
<organism evidence="11">
    <name type="scientific">Oppiella nova</name>
    <dbReference type="NCBI Taxonomy" id="334625"/>
    <lineage>
        <taxon>Eukaryota</taxon>
        <taxon>Metazoa</taxon>
        <taxon>Ecdysozoa</taxon>
        <taxon>Arthropoda</taxon>
        <taxon>Chelicerata</taxon>
        <taxon>Arachnida</taxon>
        <taxon>Acari</taxon>
        <taxon>Acariformes</taxon>
        <taxon>Sarcoptiformes</taxon>
        <taxon>Oribatida</taxon>
        <taxon>Brachypylina</taxon>
        <taxon>Oppioidea</taxon>
        <taxon>Oppiidae</taxon>
        <taxon>Oppiella</taxon>
    </lineage>
</organism>
<name>A0A7R9QRU0_9ACAR</name>
<dbReference type="OrthoDB" id="5062115at2759"/>